<dbReference type="Proteomes" id="UP000257109">
    <property type="component" value="Unassembled WGS sequence"/>
</dbReference>
<dbReference type="GO" id="GO:0003676">
    <property type="term" value="F:nucleic acid binding"/>
    <property type="evidence" value="ECO:0007669"/>
    <property type="project" value="InterPro"/>
</dbReference>
<dbReference type="OrthoDB" id="2016287at2759"/>
<proteinExistence type="predicted"/>
<reference evidence="1" key="1">
    <citation type="submission" date="2018-05" db="EMBL/GenBank/DDBJ databases">
        <title>Draft genome of Mucuna pruriens seed.</title>
        <authorList>
            <person name="Nnadi N.E."/>
            <person name="Vos R."/>
            <person name="Hasami M.H."/>
            <person name="Devisetty U.K."/>
            <person name="Aguiy J.C."/>
        </authorList>
    </citation>
    <scope>NUCLEOTIDE SEQUENCE [LARGE SCALE GENOMIC DNA]</scope>
    <source>
        <strain evidence="1">JCA_2017</strain>
    </source>
</reference>
<name>A0A371IE97_MUCPR</name>
<evidence type="ECO:0008006" key="3">
    <source>
        <dbReference type="Google" id="ProtNLM"/>
    </source>
</evidence>
<evidence type="ECO:0000313" key="2">
    <source>
        <dbReference type="Proteomes" id="UP000257109"/>
    </source>
</evidence>
<dbReference type="PANTHER" id="PTHR48475">
    <property type="entry name" value="RIBONUCLEASE H"/>
    <property type="match status" value="1"/>
</dbReference>
<dbReference type="InterPro" id="IPR036397">
    <property type="entry name" value="RNaseH_sf"/>
</dbReference>
<gene>
    <name evidence="1" type="ORF">CR513_01709</name>
</gene>
<dbReference type="EMBL" id="QJKJ01000289">
    <property type="protein sequence ID" value="RDY13379.1"/>
    <property type="molecule type" value="Genomic_DNA"/>
</dbReference>
<feature type="non-terminal residue" evidence="1">
    <location>
        <position position="1"/>
    </location>
</feature>
<protein>
    <recommendedName>
        <fullName evidence="3">Reverse transcriptase/retrotransposon-derived protein RNase H-like domain-containing protein</fullName>
    </recommendedName>
</protein>
<keyword evidence="2" id="KW-1185">Reference proteome</keyword>
<dbReference type="AlphaFoldDB" id="A0A371IE97"/>
<dbReference type="PANTHER" id="PTHR48475:SF2">
    <property type="entry name" value="RIBONUCLEASE H"/>
    <property type="match status" value="1"/>
</dbReference>
<comment type="caution">
    <text evidence="1">The sequence shown here is derived from an EMBL/GenBank/DDBJ whole genome shotgun (WGS) entry which is preliminary data.</text>
</comment>
<dbReference type="Gene3D" id="3.30.420.10">
    <property type="entry name" value="Ribonuclease H-like superfamily/Ribonuclease H"/>
    <property type="match status" value="2"/>
</dbReference>
<organism evidence="1 2">
    <name type="scientific">Mucuna pruriens</name>
    <name type="common">Velvet bean</name>
    <name type="synonym">Dolichos pruriens</name>
    <dbReference type="NCBI Taxonomy" id="157652"/>
    <lineage>
        <taxon>Eukaryota</taxon>
        <taxon>Viridiplantae</taxon>
        <taxon>Streptophyta</taxon>
        <taxon>Embryophyta</taxon>
        <taxon>Tracheophyta</taxon>
        <taxon>Spermatophyta</taxon>
        <taxon>Magnoliopsida</taxon>
        <taxon>eudicotyledons</taxon>
        <taxon>Gunneridae</taxon>
        <taxon>Pentapetalae</taxon>
        <taxon>rosids</taxon>
        <taxon>fabids</taxon>
        <taxon>Fabales</taxon>
        <taxon>Fabaceae</taxon>
        <taxon>Papilionoideae</taxon>
        <taxon>50 kb inversion clade</taxon>
        <taxon>NPAAA clade</taxon>
        <taxon>indigoferoid/millettioid clade</taxon>
        <taxon>Phaseoleae</taxon>
        <taxon>Mucuna</taxon>
    </lineage>
</organism>
<sequence>MERPIVRLSEFDISFERKGHIKAQALVDFITKLAPHPGSEGREWFLSIDGASNQSRSGIGVILEGHDEVLVEQSLWFEFKANNNQVEYEALLVEDEVGQRTRCPGFNSQKRFEAGHKPSKWKATVEEQGVCCVETKKTWMDPFLEYFKRDIVPNDTTQARKLIREASKYTLVGEHLYRRGFSFPLLKCLDTDEAEYIMREVHEGDCGSHIGGRAIASKVAKVDYFTKWVEAEPIATISVERETFLLEEWYAIRFSIGSRLLLIAKNPVVIHFSRASLVKWASRGGQQGHFERVAKMVGRDKGKMGRRAPQVLLSYRTTPHSPTNETPFCLTFGIEAMIPVEIGEPSPQTTLF</sequence>
<evidence type="ECO:0000313" key="1">
    <source>
        <dbReference type="EMBL" id="RDY13379.1"/>
    </source>
</evidence>
<accession>A0A371IE97</accession>